<organism evidence="1 2">
    <name type="scientific">Moniliophthora roreri (strain MCA 2997)</name>
    <name type="common">Cocoa frosty pod rot fungus</name>
    <name type="synonym">Crinipellis roreri</name>
    <dbReference type="NCBI Taxonomy" id="1381753"/>
    <lineage>
        <taxon>Eukaryota</taxon>
        <taxon>Fungi</taxon>
        <taxon>Dikarya</taxon>
        <taxon>Basidiomycota</taxon>
        <taxon>Agaricomycotina</taxon>
        <taxon>Agaricomycetes</taxon>
        <taxon>Agaricomycetidae</taxon>
        <taxon>Agaricales</taxon>
        <taxon>Marasmiineae</taxon>
        <taxon>Marasmiaceae</taxon>
        <taxon>Moniliophthora</taxon>
    </lineage>
</organism>
<protein>
    <submittedName>
        <fullName evidence="1">Uncharacterized protein</fullName>
    </submittedName>
</protein>
<keyword evidence="2" id="KW-1185">Reference proteome</keyword>
<dbReference type="EMBL" id="AWSO01000424">
    <property type="protein sequence ID" value="ESK90657.1"/>
    <property type="molecule type" value="Genomic_DNA"/>
</dbReference>
<evidence type="ECO:0000313" key="1">
    <source>
        <dbReference type="EMBL" id="ESK90657.1"/>
    </source>
</evidence>
<name>V2XAB2_MONRO</name>
<gene>
    <name evidence="1" type="ORF">Moror_4178</name>
</gene>
<dbReference type="HOGENOM" id="CLU_2868170_0_0_1"/>
<accession>V2XAB2</accession>
<sequence>MFFLDHYEETLERKCFHDDCAETETSTYTVDIGVRNERPRRSGYIPTLSKKNGTEMLWGLRWRN</sequence>
<dbReference type="Proteomes" id="UP000017559">
    <property type="component" value="Unassembled WGS sequence"/>
</dbReference>
<reference evidence="1 2" key="1">
    <citation type="journal article" date="2014" name="BMC Genomics">
        <title>Genome and secretome analysis of the hemibiotrophic fungal pathogen, Moniliophthora roreri, which causes frosty pod rot disease of cacao: mechanisms of the biotrophic and necrotrophic phases.</title>
        <authorList>
            <person name="Meinhardt L.W."/>
            <person name="Costa G.G.L."/>
            <person name="Thomazella D.P.T."/>
            <person name="Teixeira P.J.P.L."/>
            <person name="Carazzolle M.F."/>
            <person name="Schuster S.C."/>
            <person name="Carlson J.E."/>
            <person name="Guiltinan M.J."/>
            <person name="Mieczkowski P."/>
            <person name="Farmer A."/>
            <person name="Ramaraj T."/>
            <person name="Crozier J."/>
            <person name="Davis R.E."/>
            <person name="Shao J."/>
            <person name="Melnick R.L."/>
            <person name="Pereira G.A.G."/>
            <person name="Bailey B.A."/>
        </authorList>
    </citation>
    <scope>NUCLEOTIDE SEQUENCE [LARGE SCALE GENOMIC DNA]</scope>
    <source>
        <strain evidence="1 2">MCA 2997</strain>
    </source>
</reference>
<dbReference type="AlphaFoldDB" id="V2XAB2"/>
<proteinExistence type="predicted"/>
<dbReference type="KEGG" id="mrr:Moror_4178"/>
<evidence type="ECO:0000313" key="2">
    <source>
        <dbReference type="Proteomes" id="UP000017559"/>
    </source>
</evidence>
<comment type="caution">
    <text evidence="1">The sequence shown here is derived from an EMBL/GenBank/DDBJ whole genome shotgun (WGS) entry which is preliminary data.</text>
</comment>